<evidence type="ECO:0000313" key="4">
    <source>
        <dbReference type="Proteomes" id="UP000249185"/>
    </source>
</evidence>
<protein>
    <submittedName>
        <fullName evidence="3">Alpha/beta hydrolase</fullName>
    </submittedName>
</protein>
<dbReference type="SUPFAM" id="SSF53474">
    <property type="entry name" value="alpha/beta-Hydrolases"/>
    <property type="match status" value="1"/>
</dbReference>
<dbReference type="GO" id="GO:0016020">
    <property type="term" value="C:membrane"/>
    <property type="evidence" value="ECO:0007669"/>
    <property type="project" value="TreeGrafter"/>
</dbReference>
<gene>
    <name evidence="3" type="ORF">DI556_14585</name>
</gene>
<dbReference type="InterPro" id="IPR029058">
    <property type="entry name" value="AB_hydrolase_fold"/>
</dbReference>
<proteinExistence type="predicted"/>
<sequence length="251" mass="25502">MIIDTPEGALACRAAGPADAPGPTLVLVHGIQGTAAVWTGVLTGLATGRRVLAPHLRGRAGSFAPADPAAYTMAAFARDLGAVLARAPRQVVLVGWSMGCLVALEHLRAQGADGLAGLVLVSGSACLATPPAAVWFRGDTPEAIAANAEARARRLGLAETATGMAVAGSWISARSQDYRPALRALALPTLVLHGTEDPECPVAHGEALAAGIPGARLSLWEGHGHVPMAAAPERFAAELDGFVRSRATIGA</sequence>
<dbReference type="InterPro" id="IPR000073">
    <property type="entry name" value="AB_hydrolase_1"/>
</dbReference>
<dbReference type="InterPro" id="IPR050266">
    <property type="entry name" value="AB_hydrolase_sf"/>
</dbReference>
<organism evidence="3 4">
    <name type="scientific">Rhodovulum sulfidophilum</name>
    <name type="common">Rhodobacter sulfidophilus</name>
    <dbReference type="NCBI Taxonomy" id="35806"/>
    <lineage>
        <taxon>Bacteria</taxon>
        <taxon>Pseudomonadati</taxon>
        <taxon>Pseudomonadota</taxon>
        <taxon>Alphaproteobacteria</taxon>
        <taxon>Rhodobacterales</taxon>
        <taxon>Paracoccaceae</taxon>
        <taxon>Rhodovulum</taxon>
    </lineage>
</organism>
<dbReference type="GO" id="GO:0016787">
    <property type="term" value="F:hydrolase activity"/>
    <property type="evidence" value="ECO:0007669"/>
    <property type="project" value="UniProtKB-KW"/>
</dbReference>
<evidence type="ECO:0000259" key="2">
    <source>
        <dbReference type="Pfam" id="PF12697"/>
    </source>
</evidence>
<keyword evidence="1 3" id="KW-0378">Hydrolase</keyword>
<dbReference type="Gene3D" id="3.40.50.1820">
    <property type="entry name" value="alpha/beta hydrolase"/>
    <property type="match status" value="1"/>
</dbReference>
<feature type="domain" description="AB hydrolase-1" evidence="2">
    <location>
        <begin position="25"/>
        <end position="237"/>
    </location>
</feature>
<dbReference type="PANTHER" id="PTHR43798">
    <property type="entry name" value="MONOACYLGLYCEROL LIPASE"/>
    <property type="match status" value="1"/>
</dbReference>
<accession>A0A2W5N7R6</accession>
<dbReference type="EMBL" id="QFPW01000012">
    <property type="protein sequence ID" value="PZQ48369.1"/>
    <property type="molecule type" value="Genomic_DNA"/>
</dbReference>
<name>A0A2W5N7R6_RHOSU</name>
<dbReference type="Pfam" id="PF12697">
    <property type="entry name" value="Abhydrolase_6"/>
    <property type="match status" value="1"/>
</dbReference>
<dbReference type="Proteomes" id="UP000249185">
    <property type="component" value="Unassembled WGS sequence"/>
</dbReference>
<evidence type="ECO:0000256" key="1">
    <source>
        <dbReference type="ARBA" id="ARBA00022801"/>
    </source>
</evidence>
<dbReference type="PANTHER" id="PTHR43798:SF31">
    <property type="entry name" value="AB HYDROLASE SUPERFAMILY PROTEIN YCLE"/>
    <property type="match status" value="1"/>
</dbReference>
<dbReference type="AlphaFoldDB" id="A0A2W5N7R6"/>
<evidence type="ECO:0000313" key="3">
    <source>
        <dbReference type="EMBL" id="PZQ48369.1"/>
    </source>
</evidence>
<reference evidence="3 4" key="1">
    <citation type="submission" date="2017-08" db="EMBL/GenBank/DDBJ databases">
        <title>Infants hospitalized years apart are colonized by the same room-sourced microbial strains.</title>
        <authorList>
            <person name="Brooks B."/>
            <person name="Olm M.R."/>
            <person name="Firek B.A."/>
            <person name="Baker R."/>
            <person name="Thomas B.C."/>
            <person name="Morowitz M.J."/>
            <person name="Banfield J.F."/>
        </authorList>
    </citation>
    <scope>NUCLEOTIDE SEQUENCE [LARGE SCALE GENOMIC DNA]</scope>
    <source>
        <strain evidence="3">S2_005_002_R2_34</strain>
    </source>
</reference>
<comment type="caution">
    <text evidence="3">The sequence shown here is derived from an EMBL/GenBank/DDBJ whole genome shotgun (WGS) entry which is preliminary data.</text>
</comment>